<evidence type="ECO:0000259" key="1">
    <source>
        <dbReference type="Pfam" id="PF26013"/>
    </source>
</evidence>
<accession>A0AAD9ZHP4</accession>
<comment type="caution">
    <text evidence="2">The sequence shown here is derived from an EMBL/GenBank/DDBJ whole genome shotgun (WGS) entry which is preliminary data.</text>
</comment>
<gene>
    <name evidence="2" type="ORF">OEA41_001198</name>
</gene>
<proteinExistence type="predicted"/>
<dbReference type="PANTHER" id="PTHR39601">
    <property type="entry name" value="CHORIOGENIN HMINOR"/>
    <property type="match status" value="1"/>
</dbReference>
<sequence>MRRHFQFNSCGNLMTFYQDPELWFASGDCLIHFYERGQSRRGASIRVSLADIEFSNCGPFLDRFLIYDAPETPLSSSDLDKYAESPGFFNAPAPPAKYEMYVPAPEHLSREEAFRYHLTTRNFFAWMFEKPLVGECLGDALIALLNRMDEFRPNQEVNQDDMLAYLDEQGYTDFRDCPDHALAVLQFAEKLRDRETWTDAFVHCAGMWDLLDKSAEFEVSH</sequence>
<name>A0AAD9ZHP4_9LECA</name>
<dbReference type="InterPro" id="IPR058317">
    <property type="entry name" value="DUF8004"/>
</dbReference>
<dbReference type="AlphaFoldDB" id="A0AAD9ZHP4"/>
<reference evidence="2" key="1">
    <citation type="submission" date="2022-11" db="EMBL/GenBank/DDBJ databases">
        <title>Chromosomal genome sequence assembly and mating type (MAT) locus characterization of the leprose asexual lichenized fungus Lepraria neglecta (Nyl.) Erichsen.</title>
        <authorList>
            <person name="Allen J.L."/>
            <person name="Pfeffer B."/>
        </authorList>
    </citation>
    <scope>NUCLEOTIDE SEQUENCE</scope>
    <source>
        <strain evidence="2">Allen 5258</strain>
    </source>
</reference>
<dbReference type="PANTHER" id="PTHR39601:SF1">
    <property type="entry name" value="CHORIOGENIN HMINOR"/>
    <property type="match status" value="1"/>
</dbReference>
<organism evidence="2 3">
    <name type="scientific">Lepraria neglecta</name>
    <dbReference type="NCBI Taxonomy" id="209136"/>
    <lineage>
        <taxon>Eukaryota</taxon>
        <taxon>Fungi</taxon>
        <taxon>Dikarya</taxon>
        <taxon>Ascomycota</taxon>
        <taxon>Pezizomycotina</taxon>
        <taxon>Lecanoromycetes</taxon>
        <taxon>OSLEUM clade</taxon>
        <taxon>Lecanoromycetidae</taxon>
        <taxon>Lecanorales</taxon>
        <taxon>Lecanorineae</taxon>
        <taxon>Stereocaulaceae</taxon>
        <taxon>Lepraria</taxon>
    </lineage>
</organism>
<dbReference type="Pfam" id="PF26013">
    <property type="entry name" value="DUF8004"/>
    <property type="match status" value="1"/>
</dbReference>
<dbReference type="EMBL" id="JASNWA010000003">
    <property type="protein sequence ID" value="KAK3179059.1"/>
    <property type="molecule type" value="Genomic_DNA"/>
</dbReference>
<feature type="domain" description="DUF8004" evidence="1">
    <location>
        <begin position="160"/>
        <end position="218"/>
    </location>
</feature>
<protein>
    <recommendedName>
        <fullName evidence="1">DUF8004 domain-containing protein</fullName>
    </recommendedName>
</protein>
<evidence type="ECO:0000313" key="3">
    <source>
        <dbReference type="Proteomes" id="UP001276659"/>
    </source>
</evidence>
<keyword evidence="3" id="KW-1185">Reference proteome</keyword>
<evidence type="ECO:0000313" key="2">
    <source>
        <dbReference type="EMBL" id="KAK3179059.1"/>
    </source>
</evidence>
<dbReference type="Proteomes" id="UP001276659">
    <property type="component" value="Unassembled WGS sequence"/>
</dbReference>